<dbReference type="EMBL" id="JBGFUD010007553">
    <property type="protein sequence ID" value="MFH4981614.1"/>
    <property type="molecule type" value="Genomic_DNA"/>
</dbReference>
<protein>
    <submittedName>
        <fullName evidence="1">Uncharacterized protein</fullName>
    </submittedName>
</protein>
<organism evidence="1 2">
    <name type="scientific">Gnathostoma spinigerum</name>
    <dbReference type="NCBI Taxonomy" id="75299"/>
    <lineage>
        <taxon>Eukaryota</taxon>
        <taxon>Metazoa</taxon>
        <taxon>Ecdysozoa</taxon>
        <taxon>Nematoda</taxon>
        <taxon>Chromadorea</taxon>
        <taxon>Rhabditida</taxon>
        <taxon>Spirurina</taxon>
        <taxon>Gnathostomatomorpha</taxon>
        <taxon>Gnathostomatoidea</taxon>
        <taxon>Gnathostomatidae</taxon>
        <taxon>Gnathostoma</taxon>
    </lineage>
</organism>
<evidence type="ECO:0000313" key="2">
    <source>
        <dbReference type="Proteomes" id="UP001608902"/>
    </source>
</evidence>
<proteinExistence type="predicted"/>
<reference evidence="1 2" key="1">
    <citation type="submission" date="2024-08" db="EMBL/GenBank/DDBJ databases">
        <title>Gnathostoma spinigerum genome.</title>
        <authorList>
            <person name="Gonzalez-Bertolin B."/>
            <person name="Monzon S."/>
            <person name="Zaballos A."/>
            <person name="Jimenez P."/>
            <person name="Dekumyoy P."/>
            <person name="Varona S."/>
            <person name="Cuesta I."/>
            <person name="Sumanam S."/>
            <person name="Adisakwattana P."/>
            <person name="Gasser R.B."/>
            <person name="Hernandez-Gonzalez A."/>
            <person name="Young N.D."/>
            <person name="Perteguer M.J."/>
        </authorList>
    </citation>
    <scope>NUCLEOTIDE SEQUENCE [LARGE SCALE GENOMIC DNA]</scope>
    <source>
        <strain evidence="1">AL3</strain>
        <tissue evidence="1">Liver</tissue>
    </source>
</reference>
<evidence type="ECO:0000313" key="1">
    <source>
        <dbReference type="EMBL" id="MFH4981614.1"/>
    </source>
</evidence>
<accession>A0ABD6ENR1</accession>
<keyword evidence="2" id="KW-1185">Reference proteome</keyword>
<name>A0ABD6ENR1_9BILA</name>
<dbReference type="Proteomes" id="UP001608902">
    <property type="component" value="Unassembled WGS sequence"/>
</dbReference>
<comment type="caution">
    <text evidence="1">The sequence shown here is derived from an EMBL/GenBank/DDBJ whole genome shotgun (WGS) entry which is preliminary data.</text>
</comment>
<gene>
    <name evidence="1" type="ORF">AB6A40_008323</name>
</gene>
<dbReference type="AlphaFoldDB" id="A0ABD6ENR1"/>
<sequence>MALISVDSNRVNAEPTTSLQKHIEVLRMIYCSQSSSTSNRRNNGSKRLMKSRPISSKLIPLNLRPSRESRISGARAHNSEHVTTLEDVASELLTVKKVRSHSHQRNEQFFTCSYNGGEGAVSRVYTTRDYCGSLACCRST</sequence>